<dbReference type="GO" id="GO:0003677">
    <property type="term" value="F:DNA binding"/>
    <property type="evidence" value="ECO:0007669"/>
    <property type="project" value="InterPro"/>
</dbReference>
<dbReference type="InterPro" id="IPR035965">
    <property type="entry name" value="PAS-like_dom_sf"/>
</dbReference>
<dbReference type="EMBL" id="JAEKLZ010000138">
    <property type="protein sequence ID" value="MBW8724764.1"/>
    <property type="molecule type" value="Genomic_DNA"/>
</dbReference>
<evidence type="ECO:0000313" key="2">
    <source>
        <dbReference type="EMBL" id="MBW8724764.1"/>
    </source>
</evidence>
<organism evidence="2 3">
    <name type="scientific">Inquilinus limosus</name>
    <dbReference type="NCBI Taxonomy" id="171674"/>
    <lineage>
        <taxon>Bacteria</taxon>
        <taxon>Pseudomonadati</taxon>
        <taxon>Pseudomonadota</taxon>
        <taxon>Alphaproteobacteria</taxon>
        <taxon>Rhodospirillales</taxon>
        <taxon>Rhodospirillaceae</taxon>
        <taxon>Inquilinus</taxon>
    </lineage>
</organism>
<sequence>MDTVEHLNDLIGRIYDAGSDLAAWRQVLTDICRWGGGDVGQILVFEATAPAPFFNVAVGYDAEVHARYLRDFALEDPRLPAWRRLPPTVHPCHHVVDPDWFDRQDFGAFLDENGCRWTMAAIDPAFDGVAGMSVRRPRRDGPFTPEEVRRFDLLVPHIRRSLVLLQRLEGLAGRARVAEDVLDRFDRAVILLGADGRVVHVNAMADQLFESGRLQLRGRRLQSADPGETTALRALIAATLEPGPRAHGVKLLAGGTAAPLIASGCRLPDRHPAAFAEPQAVAALFLTPSGGSRDDLGQVLPALFGLSRAEVRLAAALHEGFSLSEIAEQLELSRETLRTQLRSVFDKTGTRRQGTLIRLLTDLARESRLARRAAGVMADTARP</sequence>
<gene>
    <name evidence="2" type="ORF">JF625_06350</name>
</gene>
<name>A0A952KJK2_9PROT</name>
<dbReference type="Gene3D" id="1.10.10.10">
    <property type="entry name" value="Winged helix-like DNA-binding domain superfamily/Winged helix DNA-binding domain"/>
    <property type="match status" value="1"/>
</dbReference>
<dbReference type="InterPro" id="IPR036388">
    <property type="entry name" value="WH-like_DNA-bd_sf"/>
</dbReference>
<reference evidence="2" key="1">
    <citation type="submission" date="2020-06" db="EMBL/GenBank/DDBJ databases">
        <title>Stable isotope informed genome-resolved metagenomics uncovers potential trophic interactions in rhizosphere soil.</title>
        <authorList>
            <person name="Starr E.P."/>
            <person name="Shi S."/>
            <person name="Blazewicz S.J."/>
            <person name="Koch B.J."/>
            <person name="Probst A.J."/>
            <person name="Hungate B.A."/>
            <person name="Pett-Ridge J."/>
            <person name="Firestone M.K."/>
            <person name="Banfield J.F."/>
        </authorList>
    </citation>
    <scope>NUCLEOTIDE SEQUENCE</scope>
    <source>
        <strain evidence="2">YM_69_17</strain>
    </source>
</reference>
<dbReference type="InterPro" id="IPR000792">
    <property type="entry name" value="Tscrpt_reg_LuxR_C"/>
</dbReference>
<proteinExistence type="predicted"/>
<dbReference type="SUPFAM" id="SSF55785">
    <property type="entry name" value="PYP-like sensor domain (PAS domain)"/>
    <property type="match status" value="1"/>
</dbReference>
<dbReference type="InterPro" id="IPR016032">
    <property type="entry name" value="Sig_transdc_resp-reg_C-effctor"/>
</dbReference>
<dbReference type="SMART" id="SM00421">
    <property type="entry name" value="HTH_LUXR"/>
    <property type="match status" value="1"/>
</dbReference>
<dbReference type="GO" id="GO:0006355">
    <property type="term" value="P:regulation of DNA-templated transcription"/>
    <property type="evidence" value="ECO:0007669"/>
    <property type="project" value="InterPro"/>
</dbReference>
<protein>
    <recommendedName>
        <fullName evidence="1">HTH luxR-type domain-containing protein</fullName>
    </recommendedName>
</protein>
<comment type="caution">
    <text evidence="2">The sequence shown here is derived from an EMBL/GenBank/DDBJ whole genome shotgun (WGS) entry which is preliminary data.</text>
</comment>
<evidence type="ECO:0000259" key="1">
    <source>
        <dbReference type="SMART" id="SM00421"/>
    </source>
</evidence>
<dbReference type="Proteomes" id="UP000700706">
    <property type="component" value="Unassembled WGS sequence"/>
</dbReference>
<accession>A0A952KJK2</accession>
<dbReference type="SUPFAM" id="SSF46894">
    <property type="entry name" value="C-terminal effector domain of the bipartite response regulators"/>
    <property type="match status" value="1"/>
</dbReference>
<dbReference type="AlphaFoldDB" id="A0A952KJK2"/>
<feature type="domain" description="HTH luxR-type" evidence="1">
    <location>
        <begin position="303"/>
        <end position="360"/>
    </location>
</feature>
<evidence type="ECO:0000313" key="3">
    <source>
        <dbReference type="Proteomes" id="UP000700706"/>
    </source>
</evidence>